<evidence type="ECO:0000313" key="3">
    <source>
        <dbReference type="Proteomes" id="UP001168109"/>
    </source>
</evidence>
<comment type="caution">
    <text evidence="2">The sequence shown here is derived from an EMBL/GenBank/DDBJ whole genome shotgun (WGS) entry which is preliminary data.</text>
</comment>
<evidence type="ECO:0000313" key="2">
    <source>
        <dbReference type="EMBL" id="MDM5130015.1"/>
    </source>
</evidence>
<feature type="transmembrane region" description="Helical" evidence="1">
    <location>
        <begin position="47"/>
        <end position="66"/>
    </location>
</feature>
<evidence type="ECO:0000256" key="1">
    <source>
        <dbReference type="SAM" id="Phobius"/>
    </source>
</evidence>
<dbReference type="RefSeq" id="WP_290040855.1">
    <property type="nucleotide sequence ID" value="NZ_JAOPLU010000001.1"/>
</dbReference>
<proteinExistence type="predicted"/>
<dbReference type="EMBL" id="JAOPLU010000001">
    <property type="protein sequence ID" value="MDM5130015.1"/>
    <property type="molecule type" value="Genomic_DNA"/>
</dbReference>
<gene>
    <name evidence="2" type="ORF">OB962_03225</name>
</gene>
<dbReference type="Proteomes" id="UP001168109">
    <property type="component" value="Unassembled WGS sequence"/>
</dbReference>
<keyword evidence="3" id="KW-1185">Reference proteome</keyword>
<accession>A0ABT7Q7V9</accession>
<reference evidence="2" key="1">
    <citation type="submission" date="2024-05" db="EMBL/GenBank/DDBJ databases">
        <title>WGS of Aeromonas isolates.</title>
        <authorList>
            <person name="Lee H."/>
        </authorList>
    </citation>
    <scope>NUCLEOTIDE SEQUENCE</scope>
    <source>
        <strain evidence="2">LP308</strain>
    </source>
</reference>
<keyword evidence="1" id="KW-0812">Transmembrane</keyword>
<sequence length="67" mass="7504">MWLLLAIGFMVLALKAFSFSFTLGLIPAAIGCWCFSKSDRESLDSFMAFGFFLILIGFVMLVVISLW</sequence>
<name>A0ABT7Q7V9_9GAMM</name>
<protein>
    <submittedName>
        <fullName evidence="2">Uncharacterized protein</fullName>
    </submittedName>
</protein>
<organism evidence="2 3">
    <name type="scientific">Aeromonas piscicola</name>
    <dbReference type="NCBI Taxonomy" id="600645"/>
    <lineage>
        <taxon>Bacteria</taxon>
        <taxon>Pseudomonadati</taxon>
        <taxon>Pseudomonadota</taxon>
        <taxon>Gammaproteobacteria</taxon>
        <taxon>Aeromonadales</taxon>
        <taxon>Aeromonadaceae</taxon>
        <taxon>Aeromonas</taxon>
    </lineage>
</organism>
<keyword evidence="1" id="KW-0472">Membrane</keyword>
<keyword evidence="1" id="KW-1133">Transmembrane helix</keyword>